<dbReference type="PANTHER" id="PTHR43840:SF41">
    <property type="entry name" value="CATION-EFFLUX PUMP FIEF"/>
    <property type="match status" value="1"/>
</dbReference>
<dbReference type="GO" id="GO:0006882">
    <property type="term" value="P:intracellular zinc ion homeostasis"/>
    <property type="evidence" value="ECO:0007669"/>
    <property type="project" value="TreeGrafter"/>
</dbReference>
<evidence type="ECO:0000256" key="15">
    <source>
        <dbReference type="SAM" id="Phobius"/>
    </source>
</evidence>
<name>A0A2P5SX85_9GAMM</name>
<keyword evidence="3" id="KW-0813">Transport</keyword>
<dbReference type="Proteomes" id="UP000296144">
    <property type="component" value="Unassembled WGS sequence"/>
</dbReference>
<evidence type="ECO:0000256" key="7">
    <source>
        <dbReference type="ARBA" id="ARBA00022906"/>
    </source>
</evidence>
<evidence type="ECO:0000256" key="5">
    <source>
        <dbReference type="ARBA" id="ARBA00022496"/>
    </source>
</evidence>
<evidence type="ECO:0000256" key="10">
    <source>
        <dbReference type="ARBA" id="ARBA00035584"/>
    </source>
</evidence>
<dbReference type="InterPro" id="IPR058533">
    <property type="entry name" value="Cation_efflux_TM"/>
</dbReference>
<keyword evidence="6 15" id="KW-0812">Transmembrane</keyword>
<comment type="caution">
    <text evidence="18">The sequence shown here is derived from an EMBL/GenBank/DDBJ whole genome shotgun (WGS) entry which is preliminary data.</text>
</comment>
<keyword evidence="4" id="KW-1003">Cell membrane</keyword>
<dbReference type="InterPro" id="IPR036837">
    <property type="entry name" value="Cation_efflux_CTD_sf"/>
</dbReference>
<feature type="transmembrane region" description="Helical" evidence="15">
    <location>
        <begin position="203"/>
        <end position="221"/>
    </location>
</feature>
<dbReference type="RefSeq" id="WP_136130073.1">
    <property type="nucleotide sequence ID" value="NZ_PDKU01000001.1"/>
</dbReference>
<evidence type="ECO:0000313" key="18">
    <source>
        <dbReference type="EMBL" id="PPI86910.1"/>
    </source>
</evidence>
<evidence type="ECO:0000256" key="9">
    <source>
        <dbReference type="ARBA" id="ARBA00023136"/>
    </source>
</evidence>
<sequence length="317" mass="35711">MKIFHLTILKINCIKILYKEITTQHSYSELVKLAALVATIFSFVLLIIKVCSWWYTESVSLLAALLESIVDITASLINLLVIRYALQPADSDHMFGHGKAESLAVLAQSMFISGSSFLLFLTGIKYLISPSIVHSPKTGIIITIIALFSTLILVTFQRWVVRKTSSQAIRADMLHYQSDVIMNCAILIALILSSYNFVHADALFALGVGFFILCSALKMGYNAIQSLLDRVLPEKEREKILEILDKQPNNIKGIHDLRTRQSGSTRFIQFHLELEDNLPLLQAHDVADRIKKELLKEFPGSDIIIHQDPYSVIHCEK</sequence>
<gene>
    <name evidence="18" type="ORF">CRV10_01510</name>
</gene>
<dbReference type="GO" id="GO:0015093">
    <property type="term" value="F:ferrous iron transmembrane transporter activity"/>
    <property type="evidence" value="ECO:0007669"/>
    <property type="project" value="TreeGrafter"/>
</dbReference>
<comment type="subcellular location">
    <subcellularLocation>
        <location evidence="1">Cell membrane</location>
        <topology evidence="1">Multi-pass membrane protein</topology>
    </subcellularLocation>
</comment>
<keyword evidence="7" id="KW-0862">Zinc</keyword>
<keyword evidence="8 15" id="KW-1133">Transmembrane helix</keyword>
<evidence type="ECO:0000256" key="11">
    <source>
        <dbReference type="ARBA" id="ARBA00047695"/>
    </source>
</evidence>
<evidence type="ECO:0000256" key="4">
    <source>
        <dbReference type="ARBA" id="ARBA00022475"/>
    </source>
</evidence>
<dbReference type="Pfam" id="PF16916">
    <property type="entry name" value="ZT_dimer"/>
    <property type="match status" value="1"/>
</dbReference>
<keyword evidence="5" id="KW-0408">Iron</keyword>
<evidence type="ECO:0000256" key="3">
    <source>
        <dbReference type="ARBA" id="ARBA00022448"/>
    </source>
</evidence>
<comment type="catalytic activity">
    <reaction evidence="10">
        <text>Fe(2+)(in) + H(+)(out) = Fe(2+)(out) + H(+)(in)</text>
        <dbReference type="Rhea" id="RHEA:29439"/>
        <dbReference type="ChEBI" id="CHEBI:15378"/>
        <dbReference type="ChEBI" id="CHEBI:29033"/>
    </reaction>
</comment>
<accession>A0A2P5SX85</accession>
<keyword evidence="9 15" id="KW-0472">Membrane</keyword>
<dbReference type="SUPFAM" id="SSF160240">
    <property type="entry name" value="Cation efflux protein cytoplasmic domain-like"/>
    <property type="match status" value="1"/>
</dbReference>
<feature type="transmembrane region" description="Helical" evidence="15">
    <location>
        <begin position="140"/>
        <end position="160"/>
    </location>
</feature>
<dbReference type="GO" id="GO:0015341">
    <property type="term" value="F:zinc efflux antiporter activity"/>
    <property type="evidence" value="ECO:0007669"/>
    <property type="project" value="TreeGrafter"/>
</dbReference>
<dbReference type="NCBIfam" id="NF007064">
    <property type="entry name" value="PRK09509.1"/>
    <property type="match status" value="1"/>
</dbReference>
<dbReference type="SUPFAM" id="SSF161111">
    <property type="entry name" value="Cation efflux protein transmembrane domain-like"/>
    <property type="match status" value="1"/>
</dbReference>
<evidence type="ECO:0000256" key="14">
    <source>
        <dbReference type="ARBA" id="ARBA00072262"/>
    </source>
</evidence>
<evidence type="ECO:0000256" key="1">
    <source>
        <dbReference type="ARBA" id="ARBA00004651"/>
    </source>
</evidence>
<keyword evidence="19" id="KW-1185">Reference proteome</keyword>
<organism evidence="18 19">
    <name type="scientific">Candidatus Pantoea edessiphila</name>
    <dbReference type="NCBI Taxonomy" id="2044610"/>
    <lineage>
        <taxon>Bacteria</taxon>
        <taxon>Pseudomonadati</taxon>
        <taxon>Pseudomonadota</taxon>
        <taxon>Gammaproteobacteria</taxon>
        <taxon>Enterobacterales</taxon>
        <taxon>Erwiniaceae</taxon>
        <taxon>Pantoea</taxon>
    </lineage>
</organism>
<dbReference type="AlphaFoldDB" id="A0A2P5SX85"/>
<dbReference type="InterPro" id="IPR050291">
    <property type="entry name" value="CDF_Transporter"/>
</dbReference>
<dbReference type="InterPro" id="IPR027469">
    <property type="entry name" value="Cation_efflux_TMD_sf"/>
</dbReference>
<evidence type="ECO:0000256" key="2">
    <source>
        <dbReference type="ARBA" id="ARBA00010212"/>
    </source>
</evidence>
<feature type="transmembrane region" description="Helical" evidence="15">
    <location>
        <begin position="61"/>
        <end position="82"/>
    </location>
</feature>
<dbReference type="Gene3D" id="1.20.1510.10">
    <property type="entry name" value="Cation efflux protein transmembrane domain"/>
    <property type="match status" value="1"/>
</dbReference>
<feature type="transmembrane region" description="Helical" evidence="15">
    <location>
        <begin position="103"/>
        <end position="128"/>
    </location>
</feature>
<evidence type="ECO:0000256" key="13">
    <source>
        <dbReference type="ARBA" id="ARBA00062926"/>
    </source>
</evidence>
<dbReference type="NCBIfam" id="TIGR01297">
    <property type="entry name" value="CDF"/>
    <property type="match status" value="1"/>
</dbReference>
<dbReference type="Gene3D" id="3.30.70.1350">
    <property type="entry name" value="Cation efflux protein, cytoplasmic domain"/>
    <property type="match status" value="1"/>
</dbReference>
<comment type="similarity">
    <text evidence="2">Belongs to the cation diffusion facilitator (CDF) transporter (TC 2.A.4) family. FieF subfamily.</text>
</comment>
<feature type="domain" description="Cation efflux protein transmembrane" evidence="16">
    <location>
        <begin position="36"/>
        <end position="228"/>
    </location>
</feature>
<proteinExistence type="inferred from homology"/>
<dbReference type="InterPro" id="IPR027470">
    <property type="entry name" value="Cation_efflux_CTD"/>
</dbReference>
<evidence type="ECO:0000313" key="19">
    <source>
        <dbReference type="Proteomes" id="UP000296144"/>
    </source>
</evidence>
<protein>
    <recommendedName>
        <fullName evidence="14">Cation-efflux pump FieF</fullName>
    </recommendedName>
</protein>
<feature type="transmembrane region" description="Helical" evidence="15">
    <location>
        <begin position="33"/>
        <end position="55"/>
    </location>
</feature>
<dbReference type="GO" id="GO:0005886">
    <property type="term" value="C:plasma membrane"/>
    <property type="evidence" value="ECO:0007669"/>
    <property type="project" value="UniProtKB-SubCell"/>
</dbReference>
<evidence type="ECO:0000256" key="12">
    <source>
        <dbReference type="ARBA" id="ARBA00050984"/>
    </source>
</evidence>
<keyword evidence="7" id="KW-0406">Ion transport</keyword>
<comment type="subunit">
    <text evidence="13">Homodimer. The subunits are held together in a parallel orientation through zinc binding at the interface of the cytoplasmic domains.</text>
</comment>
<evidence type="ECO:0000259" key="17">
    <source>
        <dbReference type="Pfam" id="PF16916"/>
    </source>
</evidence>
<comment type="catalytic activity">
    <reaction evidence="11">
        <text>Zn(2+)(in) + H(+)(out) = Zn(2+)(out) + H(+)(in)</text>
        <dbReference type="Rhea" id="RHEA:28839"/>
        <dbReference type="ChEBI" id="CHEBI:15378"/>
        <dbReference type="ChEBI" id="CHEBI:29105"/>
    </reaction>
</comment>
<dbReference type="OrthoDB" id="9806522at2"/>
<feature type="transmembrane region" description="Helical" evidence="15">
    <location>
        <begin position="180"/>
        <end position="197"/>
    </location>
</feature>
<evidence type="ECO:0000256" key="8">
    <source>
        <dbReference type="ARBA" id="ARBA00022989"/>
    </source>
</evidence>
<dbReference type="GO" id="GO:0015086">
    <property type="term" value="F:cadmium ion transmembrane transporter activity"/>
    <property type="evidence" value="ECO:0007669"/>
    <property type="project" value="TreeGrafter"/>
</dbReference>
<dbReference type="Pfam" id="PF01545">
    <property type="entry name" value="Cation_efflux"/>
    <property type="match status" value="1"/>
</dbReference>
<keyword evidence="7" id="KW-0864">Zinc transport</keyword>
<evidence type="ECO:0000259" key="16">
    <source>
        <dbReference type="Pfam" id="PF01545"/>
    </source>
</evidence>
<dbReference type="PANTHER" id="PTHR43840">
    <property type="entry name" value="MITOCHONDRIAL METAL TRANSPORTER 1-RELATED"/>
    <property type="match status" value="1"/>
</dbReference>
<keyword evidence="5" id="KW-0410">Iron transport</keyword>
<comment type="catalytic activity">
    <reaction evidence="12">
        <text>Cd(2+)(in) + H(+)(out) = Cd(2+)(out) + H(+)(in)</text>
        <dbReference type="Rhea" id="RHEA:28739"/>
        <dbReference type="ChEBI" id="CHEBI:15378"/>
        <dbReference type="ChEBI" id="CHEBI:48775"/>
    </reaction>
</comment>
<dbReference type="FunFam" id="3.30.70.1350:FF:000002">
    <property type="entry name" value="Ferrous-iron efflux pump FieF"/>
    <property type="match status" value="1"/>
</dbReference>
<feature type="domain" description="Cation efflux protein cytoplasmic" evidence="17">
    <location>
        <begin position="232"/>
        <end position="310"/>
    </location>
</feature>
<dbReference type="EMBL" id="PDKU01000001">
    <property type="protein sequence ID" value="PPI86910.1"/>
    <property type="molecule type" value="Genomic_DNA"/>
</dbReference>
<evidence type="ECO:0000256" key="6">
    <source>
        <dbReference type="ARBA" id="ARBA00022692"/>
    </source>
</evidence>
<reference evidence="18 19" key="1">
    <citation type="journal article" date="2018" name="Genome Biol. Evol.">
        <title>Cladogenesis and Genomic Streamlining in Extracellular Endosymbionts of Tropical Stink Bugs.</title>
        <authorList>
            <person name="Otero-Bravo A."/>
            <person name="Goffredi S."/>
            <person name="Sabree Z.L."/>
        </authorList>
    </citation>
    <scope>NUCLEOTIDE SEQUENCE [LARGE SCALE GENOMIC DNA]</scope>
    <source>
        <strain evidence="18 19">SoEL</strain>
    </source>
</reference>
<dbReference type="FunFam" id="1.20.1510.10:FF:000001">
    <property type="entry name" value="Ferrous-iron efflux pump FieF"/>
    <property type="match status" value="1"/>
</dbReference>
<dbReference type="InterPro" id="IPR002524">
    <property type="entry name" value="Cation_efflux"/>
</dbReference>